<dbReference type="PANTHER" id="PTHR47926">
    <property type="entry name" value="PENTATRICOPEPTIDE REPEAT-CONTAINING PROTEIN"/>
    <property type="match status" value="1"/>
</dbReference>
<gene>
    <name evidence="2" type="ORF">GSMUA_16100.1</name>
</gene>
<organism evidence="3 4">
    <name type="scientific">Musa acuminata subsp. malaccensis</name>
    <name type="common">Wild banana</name>
    <name type="synonym">Musa malaccensis</name>
    <dbReference type="NCBI Taxonomy" id="214687"/>
    <lineage>
        <taxon>Eukaryota</taxon>
        <taxon>Viridiplantae</taxon>
        <taxon>Streptophyta</taxon>
        <taxon>Embryophyta</taxon>
        <taxon>Tracheophyta</taxon>
        <taxon>Spermatophyta</taxon>
        <taxon>Magnoliopsida</taxon>
        <taxon>Liliopsida</taxon>
        <taxon>Zingiberales</taxon>
        <taxon>Musaceae</taxon>
        <taxon>Musa</taxon>
    </lineage>
</organism>
<dbReference type="Gramene" id="Ma11_t09330.1">
    <property type="protein sequence ID" value="Ma11_p09330.1"/>
    <property type="gene ID" value="Ma11_g09330"/>
</dbReference>
<reference evidence="2" key="1">
    <citation type="submission" date="2021-03" db="EMBL/GenBank/DDBJ databases">
        <authorList>
            <consortium name="Genoscope - CEA"/>
            <person name="William W."/>
        </authorList>
    </citation>
    <scope>NUCLEOTIDE SEQUENCE</scope>
    <source>
        <strain evidence="2">Doubled-haploid Pahang</strain>
    </source>
</reference>
<keyword evidence="4" id="KW-1185">Reference proteome</keyword>
<evidence type="ECO:0000313" key="3">
    <source>
        <dbReference type="EnsemblPlants" id="Ma11_p09330.1"/>
    </source>
</evidence>
<dbReference type="EMBL" id="HG996475">
    <property type="protein sequence ID" value="CAG1864018.1"/>
    <property type="molecule type" value="Genomic_DNA"/>
</dbReference>
<dbReference type="GO" id="GO:0003723">
    <property type="term" value="F:RNA binding"/>
    <property type="evidence" value="ECO:0007669"/>
    <property type="project" value="InterPro"/>
</dbReference>
<protein>
    <submittedName>
        <fullName evidence="2">(wild Malaysian banana) hypothetical protein</fullName>
    </submittedName>
</protein>
<dbReference type="Gene3D" id="1.25.40.10">
    <property type="entry name" value="Tetratricopeptide repeat domain"/>
    <property type="match status" value="1"/>
</dbReference>
<accession>A0A804L5Z1</accession>
<evidence type="ECO:0000313" key="4">
    <source>
        <dbReference type="Proteomes" id="UP000012960"/>
    </source>
</evidence>
<name>A0A804L5Z1_MUSAM</name>
<reference evidence="3" key="2">
    <citation type="submission" date="2021-05" db="UniProtKB">
        <authorList>
            <consortium name="EnsemblPlants"/>
        </authorList>
    </citation>
    <scope>IDENTIFICATION</scope>
    <source>
        <strain evidence="3">subsp. malaccensis</strain>
    </source>
</reference>
<evidence type="ECO:0000256" key="1">
    <source>
        <dbReference type="ARBA" id="ARBA00022737"/>
    </source>
</evidence>
<dbReference type="InterPro" id="IPR046960">
    <property type="entry name" value="PPR_At4g14850-like_plant"/>
</dbReference>
<dbReference type="InterPro" id="IPR002885">
    <property type="entry name" value="PPR_rpt"/>
</dbReference>
<keyword evidence="1" id="KW-0677">Repeat</keyword>
<evidence type="ECO:0000313" key="2">
    <source>
        <dbReference type="EMBL" id="CAG1864018.1"/>
    </source>
</evidence>
<dbReference type="InterPro" id="IPR011990">
    <property type="entry name" value="TPR-like_helical_dom_sf"/>
</dbReference>
<dbReference type="InParanoid" id="A0A804L5Z1"/>
<dbReference type="Proteomes" id="UP000012960">
    <property type="component" value="Unplaced"/>
</dbReference>
<dbReference type="AlphaFoldDB" id="A0A804L5Z1"/>
<dbReference type="PANTHER" id="PTHR47926:SF347">
    <property type="entry name" value="PENTATRICOPEPTIDE REPEAT-CONTAINING PROTEIN"/>
    <property type="match status" value="1"/>
</dbReference>
<dbReference type="GO" id="GO:0009451">
    <property type="term" value="P:RNA modification"/>
    <property type="evidence" value="ECO:0007669"/>
    <property type="project" value="InterPro"/>
</dbReference>
<sequence length="78" mass="8976">MYSKCGSLEDAVRVFDHMPVKSVATWNSMITSFGVHGRGKEAVAFSWKWRRQRCCRMESPLWALCKPYSSEEEAGCLR</sequence>
<proteinExistence type="predicted"/>
<dbReference type="Pfam" id="PF01535">
    <property type="entry name" value="PPR"/>
    <property type="match status" value="2"/>
</dbReference>
<dbReference type="EnsemblPlants" id="Ma11_t09330.1">
    <property type="protein sequence ID" value="Ma11_p09330.1"/>
    <property type="gene ID" value="Ma11_g09330"/>
</dbReference>